<dbReference type="Proteomes" id="UP000644507">
    <property type="component" value="Unassembled WGS sequence"/>
</dbReference>
<name>A0A918WL01_9BACT</name>
<feature type="transmembrane region" description="Helical" evidence="6">
    <location>
        <begin position="128"/>
        <end position="148"/>
    </location>
</feature>
<keyword evidence="4 6" id="KW-0472">Membrane</keyword>
<dbReference type="InterPro" id="IPR007688">
    <property type="entry name" value="Conjugal_tfr_TrbL/VirB6"/>
</dbReference>
<dbReference type="GO" id="GO:0016020">
    <property type="term" value="C:membrane"/>
    <property type="evidence" value="ECO:0007669"/>
    <property type="project" value="UniProtKB-SubCell"/>
</dbReference>
<reference evidence="7" key="2">
    <citation type="submission" date="2020-09" db="EMBL/GenBank/DDBJ databases">
        <authorList>
            <person name="Sun Q."/>
            <person name="Kim S."/>
        </authorList>
    </citation>
    <scope>NUCLEOTIDE SEQUENCE</scope>
    <source>
        <strain evidence="7">KCTC 12988</strain>
    </source>
</reference>
<evidence type="ECO:0000313" key="7">
    <source>
        <dbReference type="EMBL" id="GHC55963.1"/>
    </source>
</evidence>
<evidence type="ECO:0000313" key="8">
    <source>
        <dbReference type="Proteomes" id="UP000644507"/>
    </source>
</evidence>
<feature type="transmembrane region" description="Helical" evidence="6">
    <location>
        <begin position="230"/>
        <end position="252"/>
    </location>
</feature>
<protein>
    <recommendedName>
        <fullName evidence="9">Type IV secretion system protein</fullName>
    </recommendedName>
</protein>
<evidence type="ECO:0000256" key="4">
    <source>
        <dbReference type="ARBA" id="ARBA00023136"/>
    </source>
</evidence>
<feature type="transmembrane region" description="Helical" evidence="6">
    <location>
        <begin position="154"/>
        <end position="175"/>
    </location>
</feature>
<dbReference type="AlphaFoldDB" id="A0A918WL01"/>
<dbReference type="Pfam" id="PF04610">
    <property type="entry name" value="TrbL"/>
    <property type="match status" value="1"/>
</dbReference>
<comment type="subcellular location">
    <subcellularLocation>
        <location evidence="1">Membrane</location>
        <topology evidence="1">Multi-pass membrane protein</topology>
    </subcellularLocation>
</comment>
<gene>
    <name evidence="7" type="ORF">GCM10007100_23540</name>
</gene>
<evidence type="ECO:0000256" key="2">
    <source>
        <dbReference type="ARBA" id="ARBA00022692"/>
    </source>
</evidence>
<feature type="transmembrane region" description="Helical" evidence="6">
    <location>
        <begin position="20"/>
        <end position="40"/>
    </location>
</feature>
<feature type="region of interest" description="Disordered" evidence="5">
    <location>
        <begin position="333"/>
        <end position="354"/>
    </location>
</feature>
<organism evidence="7 8">
    <name type="scientific">Roseibacillus persicicus</name>
    <dbReference type="NCBI Taxonomy" id="454148"/>
    <lineage>
        <taxon>Bacteria</taxon>
        <taxon>Pseudomonadati</taxon>
        <taxon>Verrucomicrobiota</taxon>
        <taxon>Verrucomicrobiia</taxon>
        <taxon>Verrucomicrobiales</taxon>
        <taxon>Verrucomicrobiaceae</taxon>
        <taxon>Roseibacillus</taxon>
    </lineage>
</organism>
<dbReference type="RefSeq" id="WP_189570162.1">
    <property type="nucleotide sequence ID" value="NZ_BMXI01000009.1"/>
</dbReference>
<comment type="caution">
    <text evidence="7">The sequence shown here is derived from an EMBL/GenBank/DDBJ whole genome shotgun (WGS) entry which is preliminary data.</text>
</comment>
<evidence type="ECO:0000256" key="1">
    <source>
        <dbReference type="ARBA" id="ARBA00004141"/>
    </source>
</evidence>
<keyword evidence="8" id="KW-1185">Reference proteome</keyword>
<reference evidence="7" key="1">
    <citation type="journal article" date="2014" name="Int. J. Syst. Evol. Microbiol.">
        <title>Complete genome sequence of Corynebacterium casei LMG S-19264T (=DSM 44701T), isolated from a smear-ripened cheese.</title>
        <authorList>
            <consortium name="US DOE Joint Genome Institute (JGI-PGF)"/>
            <person name="Walter F."/>
            <person name="Albersmeier A."/>
            <person name="Kalinowski J."/>
            <person name="Ruckert C."/>
        </authorList>
    </citation>
    <scope>NUCLEOTIDE SEQUENCE</scope>
    <source>
        <strain evidence="7">KCTC 12988</strain>
    </source>
</reference>
<feature type="transmembrane region" description="Helical" evidence="6">
    <location>
        <begin position="182"/>
        <end position="210"/>
    </location>
</feature>
<proteinExistence type="predicted"/>
<sequence length="354" mass="36185">MTPDFTQLNGLFETMQVEANQLYSVMTGVAILLILGSLIARASQAESNPAQLVRSILAVGLVSFSIHSFPDWVNQAQSLAQGWVEELDADPSQTHQKFSALLSGAAKGDERPGIWDVLWSRDGGLGHAVLYAIVLLAANLAMVVMWILAFVQQFMVLLQTSLAPPFLAMFLIGALSSRAWGYLLNLVSVTLIPLGWAIMHIVTVGLMGWAEANQVYTVENGSVVVGAQTVFFILLISVWIVIGTIGAPWMIFKLLTNGANVGATLLSQAGMAIGGGVGGAVSAGATAHLTGGSAAAVGTAGVLGGAAGALTGAAGGSSVVMPALVGAGASLAMPSSASTGEGVNAKAQEIAKKG</sequence>
<keyword evidence="2 6" id="KW-0812">Transmembrane</keyword>
<keyword evidence="3 6" id="KW-1133">Transmembrane helix</keyword>
<dbReference type="GO" id="GO:0030255">
    <property type="term" value="P:protein secretion by the type IV secretion system"/>
    <property type="evidence" value="ECO:0007669"/>
    <property type="project" value="InterPro"/>
</dbReference>
<evidence type="ECO:0000256" key="6">
    <source>
        <dbReference type="SAM" id="Phobius"/>
    </source>
</evidence>
<accession>A0A918WL01</accession>
<dbReference type="EMBL" id="BMXI01000009">
    <property type="protein sequence ID" value="GHC55963.1"/>
    <property type="molecule type" value="Genomic_DNA"/>
</dbReference>
<evidence type="ECO:0008006" key="9">
    <source>
        <dbReference type="Google" id="ProtNLM"/>
    </source>
</evidence>
<evidence type="ECO:0000256" key="5">
    <source>
        <dbReference type="SAM" id="MobiDB-lite"/>
    </source>
</evidence>
<evidence type="ECO:0000256" key="3">
    <source>
        <dbReference type="ARBA" id="ARBA00022989"/>
    </source>
</evidence>